<sequence length="63" mass="6918">MGKTEQEIKANWSPIKSYNNNKSKPVNGGDRIVVGCSNIALALIYGLTYIGDCIKTWESGIEK</sequence>
<protein>
    <submittedName>
        <fullName evidence="1">Uncharacterized protein</fullName>
    </submittedName>
</protein>
<name>A0A0F9C0X7_9ZZZZ</name>
<dbReference type="AlphaFoldDB" id="A0A0F9C0X7"/>
<reference evidence="1" key="1">
    <citation type="journal article" date="2015" name="Nature">
        <title>Complex archaea that bridge the gap between prokaryotes and eukaryotes.</title>
        <authorList>
            <person name="Spang A."/>
            <person name="Saw J.H."/>
            <person name="Jorgensen S.L."/>
            <person name="Zaremba-Niedzwiedzka K."/>
            <person name="Martijn J."/>
            <person name="Lind A.E."/>
            <person name="van Eijk R."/>
            <person name="Schleper C."/>
            <person name="Guy L."/>
            <person name="Ettema T.J."/>
        </authorList>
    </citation>
    <scope>NUCLEOTIDE SEQUENCE</scope>
</reference>
<evidence type="ECO:0000313" key="1">
    <source>
        <dbReference type="EMBL" id="KKL19867.1"/>
    </source>
</evidence>
<dbReference type="EMBL" id="LAZR01038324">
    <property type="protein sequence ID" value="KKL19867.1"/>
    <property type="molecule type" value="Genomic_DNA"/>
</dbReference>
<gene>
    <name evidence="1" type="ORF">LCGC14_2461200</name>
</gene>
<comment type="caution">
    <text evidence="1">The sequence shown here is derived from an EMBL/GenBank/DDBJ whole genome shotgun (WGS) entry which is preliminary data.</text>
</comment>
<proteinExistence type="predicted"/>
<accession>A0A0F9C0X7</accession>
<organism evidence="1">
    <name type="scientific">marine sediment metagenome</name>
    <dbReference type="NCBI Taxonomy" id="412755"/>
    <lineage>
        <taxon>unclassified sequences</taxon>
        <taxon>metagenomes</taxon>
        <taxon>ecological metagenomes</taxon>
    </lineage>
</organism>